<evidence type="ECO:0000313" key="1">
    <source>
        <dbReference type="EMBL" id="KAF9787401.1"/>
    </source>
</evidence>
<accession>A0A9P6HIK1</accession>
<comment type="caution">
    <text evidence="1">The sequence shown here is derived from an EMBL/GenBank/DDBJ whole genome shotgun (WGS) entry which is preliminary data.</text>
</comment>
<dbReference type="EMBL" id="WIUZ02000005">
    <property type="protein sequence ID" value="KAF9787401.1"/>
    <property type="molecule type" value="Genomic_DNA"/>
</dbReference>
<dbReference type="Proteomes" id="UP000736335">
    <property type="component" value="Unassembled WGS sequence"/>
</dbReference>
<keyword evidence="2" id="KW-1185">Reference proteome</keyword>
<reference evidence="1" key="2">
    <citation type="submission" date="2020-11" db="EMBL/GenBank/DDBJ databases">
        <authorList>
            <consortium name="DOE Joint Genome Institute"/>
            <person name="Kuo A."/>
            <person name="Miyauchi S."/>
            <person name="Kiss E."/>
            <person name="Drula E."/>
            <person name="Kohler A."/>
            <person name="Sanchez-Garcia M."/>
            <person name="Andreopoulos B."/>
            <person name="Barry K.W."/>
            <person name="Bonito G."/>
            <person name="Buee M."/>
            <person name="Carver A."/>
            <person name="Chen C."/>
            <person name="Cichocki N."/>
            <person name="Clum A."/>
            <person name="Culley D."/>
            <person name="Crous P.W."/>
            <person name="Fauchery L."/>
            <person name="Girlanda M."/>
            <person name="Hayes R."/>
            <person name="Keri Z."/>
            <person name="Labutti K."/>
            <person name="Lipzen A."/>
            <person name="Lombard V."/>
            <person name="Magnuson J."/>
            <person name="Maillard F."/>
            <person name="Morin E."/>
            <person name="Murat C."/>
            <person name="Nolan M."/>
            <person name="Ohm R."/>
            <person name="Pangilinan J."/>
            <person name="Pereira M."/>
            <person name="Perotto S."/>
            <person name="Peter M."/>
            <person name="Riley R."/>
            <person name="Sitrit Y."/>
            <person name="Stielow B."/>
            <person name="Szollosi G."/>
            <person name="Zifcakova L."/>
            <person name="Stursova M."/>
            <person name="Spatafora J.W."/>
            <person name="Tedersoo L."/>
            <person name="Vaario L.-M."/>
            <person name="Yamada A."/>
            <person name="Yan M."/>
            <person name="Wang P."/>
            <person name="Xu J."/>
            <person name="Bruns T."/>
            <person name="Baldrian P."/>
            <person name="Vilgalys R."/>
            <person name="Henrissat B."/>
            <person name="Grigoriev I.V."/>
            <person name="Hibbett D."/>
            <person name="Nagy L.G."/>
            <person name="Martin F.M."/>
        </authorList>
    </citation>
    <scope>NUCLEOTIDE SEQUENCE</scope>
    <source>
        <strain evidence="1">UH-Tt-Lm1</strain>
    </source>
</reference>
<reference evidence="1" key="1">
    <citation type="journal article" date="2020" name="Nat. Commun.">
        <title>Large-scale genome sequencing of mycorrhizal fungi provides insights into the early evolution of symbiotic traits.</title>
        <authorList>
            <person name="Miyauchi S."/>
            <person name="Kiss E."/>
            <person name="Kuo A."/>
            <person name="Drula E."/>
            <person name="Kohler A."/>
            <person name="Sanchez-Garcia M."/>
            <person name="Morin E."/>
            <person name="Andreopoulos B."/>
            <person name="Barry K.W."/>
            <person name="Bonito G."/>
            <person name="Buee M."/>
            <person name="Carver A."/>
            <person name="Chen C."/>
            <person name="Cichocki N."/>
            <person name="Clum A."/>
            <person name="Culley D."/>
            <person name="Crous P.W."/>
            <person name="Fauchery L."/>
            <person name="Girlanda M."/>
            <person name="Hayes R.D."/>
            <person name="Keri Z."/>
            <person name="LaButti K."/>
            <person name="Lipzen A."/>
            <person name="Lombard V."/>
            <person name="Magnuson J."/>
            <person name="Maillard F."/>
            <person name="Murat C."/>
            <person name="Nolan M."/>
            <person name="Ohm R.A."/>
            <person name="Pangilinan J."/>
            <person name="Pereira M.F."/>
            <person name="Perotto S."/>
            <person name="Peter M."/>
            <person name="Pfister S."/>
            <person name="Riley R."/>
            <person name="Sitrit Y."/>
            <person name="Stielow J.B."/>
            <person name="Szollosi G."/>
            <person name="Zifcakova L."/>
            <person name="Stursova M."/>
            <person name="Spatafora J.W."/>
            <person name="Tedersoo L."/>
            <person name="Vaario L.M."/>
            <person name="Yamada A."/>
            <person name="Yan M."/>
            <person name="Wang P."/>
            <person name="Xu J."/>
            <person name="Bruns T."/>
            <person name="Baldrian P."/>
            <person name="Vilgalys R."/>
            <person name="Dunand C."/>
            <person name="Henrissat B."/>
            <person name="Grigoriev I.V."/>
            <person name="Hibbett D."/>
            <person name="Nagy L.G."/>
            <person name="Martin F.M."/>
        </authorList>
    </citation>
    <scope>NUCLEOTIDE SEQUENCE</scope>
    <source>
        <strain evidence="1">UH-Tt-Lm1</strain>
    </source>
</reference>
<organism evidence="1 2">
    <name type="scientific">Thelephora terrestris</name>
    <dbReference type="NCBI Taxonomy" id="56493"/>
    <lineage>
        <taxon>Eukaryota</taxon>
        <taxon>Fungi</taxon>
        <taxon>Dikarya</taxon>
        <taxon>Basidiomycota</taxon>
        <taxon>Agaricomycotina</taxon>
        <taxon>Agaricomycetes</taxon>
        <taxon>Thelephorales</taxon>
        <taxon>Thelephoraceae</taxon>
        <taxon>Thelephora</taxon>
    </lineage>
</organism>
<proteinExistence type="predicted"/>
<name>A0A9P6HIK1_9AGAM</name>
<protein>
    <submittedName>
        <fullName evidence="1">Uncharacterized protein</fullName>
    </submittedName>
</protein>
<sequence length="184" mass="20376">MLEYQASEEHPLQNVEFDPPPLLHLRLLLPRISRLRPLPKPVHLGYDVNREGNAKDPLVLALRKDIFASVSKNPYTGTRENLLEGSRWGRIVDHRNDDVADIGGLGVTTGLVAEEVRFADDFEISGSSAVFVRRAVQRPPSIRFVVIGSPRNADSHHPAAALYPAPVDPQEVEVAVEADILRVV</sequence>
<gene>
    <name evidence="1" type="ORF">BJ322DRAFT_1019823</name>
</gene>
<evidence type="ECO:0000313" key="2">
    <source>
        <dbReference type="Proteomes" id="UP000736335"/>
    </source>
</evidence>
<dbReference type="AlphaFoldDB" id="A0A9P6HIK1"/>